<dbReference type="PROSITE" id="PS51257">
    <property type="entry name" value="PROKAR_LIPOPROTEIN"/>
    <property type="match status" value="1"/>
</dbReference>
<dbReference type="Gene3D" id="3.30.1330.60">
    <property type="entry name" value="OmpA-like domain"/>
    <property type="match status" value="1"/>
</dbReference>
<evidence type="ECO:0000313" key="7">
    <source>
        <dbReference type="EMBL" id="QID18619.1"/>
    </source>
</evidence>
<dbReference type="KEGG" id="azq:G3580_13890"/>
<dbReference type="PROSITE" id="PS51123">
    <property type="entry name" value="OMPA_2"/>
    <property type="match status" value="1"/>
</dbReference>
<dbReference type="PANTHER" id="PTHR30329">
    <property type="entry name" value="STATOR ELEMENT OF FLAGELLAR MOTOR COMPLEX"/>
    <property type="match status" value="1"/>
</dbReference>
<dbReference type="RefSeq" id="WP_173766444.1">
    <property type="nucleotide sequence ID" value="NZ_CP048836.1"/>
</dbReference>
<dbReference type="PRINTS" id="PR01021">
    <property type="entry name" value="OMPADOMAIN"/>
</dbReference>
<dbReference type="InterPro" id="IPR050330">
    <property type="entry name" value="Bact_OuterMem_StrucFunc"/>
</dbReference>
<evidence type="ECO:0000256" key="5">
    <source>
        <dbReference type="SAM" id="SignalP"/>
    </source>
</evidence>
<name>A0A6C1B6F2_9RHOO</name>
<accession>A0A6C1B6F2</accession>
<feature type="signal peptide" evidence="5">
    <location>
        <begin position="1"/>
        <end position="21"/>
    </location>
</feature>
<dbReference type="EMBL" id="CP048836">
    <property type="protein sequence ID" value="QID18619.1"/>
    <property type="molecule type" value="Genomic_DNA"/>
</dbReference>
<dbReference type="InterPro" id="IPR036737">
    <property type="entry name" value="OmpA-like_sf"/>
</dbReference>
<dbReference type="Pfam" id="PF00691">
    <property type="entry name" value="OmpA"/>
    <property type="match status" value="1"/>
</dbReference>
<comment type="subcellular location">
    <subcellularLocation>
        <location evidence="1">Cell outer membrane</location>
    </subcellularLocation>
</comment>
<feature type="chain" id="PRO_5025673789" evidence="5">
    <location>
        <begin position="22"/>
        <end position="179"/>
    </location>
</feature>
<sequence length="179" mass="18235">MKLSPQTVFVPVLLTLLSACATQAPVQPVAKTDPVPVVVSPVAQLQSQLEGLDAMGVTVESSATGVRVTMPGAMAFASGSSEVDPAAREALDRIATAMTAVSASRAVIVGHTDSAGSARYNQALSEARADAVRAYIAGKGVETSHMTAEGHGEDEPVADNATAEGRAANRRVEIVIAAP</sequence>
<dbReference type="Proteomes" id="UP000501991">
    <property type="component" value="Chromosome"/>
</dbReference>
<keyword evidence="3" id="KW-0998">Cell outer membrane</keyword>
<dbReference type="GO" id="GO:0009279">
    <property type="term" value="C:cell outer membrane"/>
    <property type="evidence" value="ECO:0007669"/>
    <property type="project" value="UniProtKB-SubCell"/>
</dbReference>
<dbReference type="AlphaFoldDB" id="A0A6C1B6F2"/>
<reference evidence="7 8" key="1">
    <citation type="submission" date="2020-02" db="EMBL/GenBank/DDBJ databases">
        <title>Nitrogenibacter mangrovi gen. nov., sp. nov. isolated from mangrove sediment, a denitrifying betaproteobacterium.</title>
        <authorList>
            <person name="Liao H."/>
            <person name="Tian Y."/>
        </authorList>
    </citation>
    <scope>NUCLEOTIDE SEQUENCE [LARGE SCALE GENOMIC DNA]</scope>
    <source>
        <strain evidence="7 8">M9-3-2</strain>
    </source>
</reference>
<dbReference type="InterPro" id="IPR006664">
    <property type="entry name" value="OMP_bac"/>
</dbReference>
<evidence type="ECO:0000256" key="3">
    <source>
        <dbReference type="ARBA" id="ARBA00023237"/>
    </source>
</evidence>
<evidence type="ECO:0000256" key="1">
    <source>
        <dbReference type="ARBA" id="ARBA00004442"/>
    </source>
</evidence>
<organism evidence="7 8">
    <name type="scientific">Nitrogeniibacter mangrovi</name>
    <dbReference type="NCBI Taxonomy" id="2016596"/>
    <lineage>
        <taxon>Bacteria</taxon>
        <taxon>Pseudomonadati</taxon>
        <taxon>Pseudomonadota</taxon>
        <taxon>Betaproteobacteria</taxon>
        <taxon>Rhodocyclales</taxon>
        <taxon>Zoogloeaceae</taxon>
        <taxon>Nitrogeniibacter</taxon>
    </lineage>
</organism>
<proteinExistence type="predicted"/>
<keyword evidence="2 4" id="KW-0472">Membrane</keyword>
<dbReference type="PANTHER" id="PTHR30329:SF21">
    <property type="entry name" value="LIPOPROTEIN YIAD-RELATED"/>
    <property type="match status" value="1"/>
</dbReference>
<dbReference type="InterPro" id="IPR006665">
    <property type="entry name" value="OmpA-like"/>
</dbReference>
<dbReference type="PROSITE" id="PS01068">
    <property type="entry name" value="OMPA_1"/>
    <property type="match status" value="1"/>
</dbReference>
<dbReference type="PRINTS" id="PR01023">
    <property type="entry name" value="NAFLGMOTY"/>
</dbReference>
<dbReference type="InterPro" id="IPR006690">
    <property type="entry name" value="OMPA-like_CS"/>
</dbReference>
<dbReference type="CDD" id="cd07185">
    <property type="entry name" value="OmpA_C-like"/>
    <property type="match status" value="1"/>
</dbReference>
<keyword evidence="8" id="KW-1185">Reference proteome</keyword>
<evidence type="ECO:0000256" key="2">
    <source>
        <dbReference type="ARBA" id="ARBA00023136"/>
    </source>
</evidence>
<evidence type="ECO:0000259" key="6">
    <source>
        <dbReference type="PROSITE" id="PS51123"/>
    </source>
</evidence>
<evidence type="ECO:0000256" key="4">
    <source>
        <dbReference type="PROSITE-ProRule" id="PRU00473"/>
    </source>
</evidence>
<keyword evidence="5" id="KW-0732">Signal</keyword>
<evidence type="ECO:0000313" key="8">
    <source>
        <dbReference type="Proteomes" id="UP000501991"/>
    </source>
</evidence>
<dbReference type="SUPFAM" id="SSF103088">
    <property type="entry name" value="OmpA-like"/>
    <property type="match status" value="1"/>
</dbReference>
<gene>
    <name evidence="7" type="ORF">G3580_13890</name>
</gene>
<feature type="domain" description="OmpA-like" evidence="6">
    <location>
        <begin position="63"/>
        <end position="179"/>
    </location>
</feature>
<protein>
    <submittedName>
        <fullName evidence="7">OmpA family protein</fullName>
    </submittedName>
</protein>